<dbReference type="Pfam" id="PF24859">
    <property type="entry name" value="FdhE_central"/>
    <property type="match status" value="1"/>
</dbReference>
<accession>A0ABY2CZV9</accession>
<dbReference type="HAMAP" id="MF_00611">
    <property type="entry name" value="FdeH"/>
    <property type="match status" value="1"/>
</dbReference>
<comment type="caution">
    <text evidence="6">The sequence shown here is derived from an EMBL/GenBank/DDBJ whole genome shotgun (WGS) entry which is preliminary data.</text>
</comment>
<name>A0ABY2CZV9_GULMO</name>
<proteinExistence type="inferred from homology"/>
<evidence type="ECO:0000256" key="2">
    <source>
        <dbReference type="HAMAP-Rule" id="MF_00611"/>
    </source>
</evidence>
<dbReference type="EMBL" id="SMDA01000001">
    <property type="protein sequence ID" value="TCW33586.1"/>
    <property type="molecule type" value="Genomic_DNA"/>
</dbReference>
<dbReference type="PANTHER" id="PTHR37689:SF1">
    <property type="entry name" value="PROTEIN FDHE"/>
    <property type="match status" value="1"/>
</dbReference>
<dbReference type="Pfam" id="PF04216">
    <property type="entry name" value="FdhE_N"/>
    <property type="match status" value="1"/>
</dbReference>
<dbReference type="InterPro" id="IPR056796">
    <property type="entry name" value="FdhE_C"/>
</dbReference>
<dbReference type="InterPro" id="IPR024064">
    <property type="entry name" value="FdhE-like_sf"/>
</dbReference>
<sequence length="303" mass="32906">MSIRIVPVETLVQQPTGLEPLLLPRPTELYRARAARLHSLAAQHPMGDYLRLAARIVEAQLGLVIRQPVLLPERGDYFRQCAEHGLPPLGAVAWPREALWREGLRALCRELAQALTGPAAEVAARLAEAPDALLEGYAQDLLSGQYERVPAGEAPFVWAALAAHFSQLASQLKVAAIPEPGDHRHLCPVCGSAPVASMQQIGARSGLRYLHCGLCESEWHLVRAKCSNCEDSRDLGYWSLDDREAAVRAESCGACSSYLKLVSLDRDAAADAVADDLATLALDARMEEEGFARSSLNPFLFPG</sequence>
<dbReference type="InterPro" id="IPR056797">
    <property type="entry name" value="FdhE_central"/>
</dbReference>
<evidence type="ECO:0000256" key="1">
    <source>
        <dbReference type="ARBA" id="ARBA00022490"/>
    </source>
</evidence>
<keyword evidence="1 2" id="KW-0963">Cytoplasm</keyword>
<evidence type="ECO:0000313" key="7">
    <source>
        <dbReference type="Proteomes" id="UP000294801"/>
    </source>
</evidence>
<evidence type="ECO:0000259" key="3">
    <source>
        <dbReference type="Pfam" id="PF04216"/>
    </source>
</evidence>
<dbReference type="Proteomes" id="UP000294801">
    <property type="component" value="Unassembled WGS sequence"/>
</dbReference>
<dbReference type="PANTHER" id="PTHR37689">
    <property type="entry name" value="PROTEIN FDHE"/>
    <property type="match status" value="1"/>
</dbReference>
<dbReference type="PIRSF" id="PIRSF018296">
    <property type="entry name" value="Format_dh_formtn"/>
    <property type="match status" value="1"/>
</dbReference>
<evidence type="ECO:0000259" key="4">
    <source>
        <dbReference type="Pfam" id="PF24859"/>
    </source>
</evidence>
<comment type="similarity">
    <text evidence="2">Belongs to the FdhE family.</text>
</comment>
<feature type="domain" description="FdhE C-terminal" evidence="5">
    <location>
        <begin position="225"/>
        <end position="300"/>
    </location>
</feature>
<dbReference type="Gene3D" id="3.90.1670.10">
    <property type="entry name" value="FdhE-like domain"/>
    <property type="match status" value="1"/>
</dbReference>
<comment type="function">
    <text evidence="2">Necessary for formate dehydrogenase activity.</text>
</comment>
<organism evidence="6 7">
    <name type="scientific">Gulbenkiania mobilis</name>
    <dbReference type="NCBI Taxonomy" id="397457"/>
    <lineage>
        <taxon>Bacteria</taxon>
        <taxon>Pseudomonadati</taxon>
        <taxon>Pseudomonadota</taxon>
        <taxon>Betaproteobacteria</taxon>
        <taxon>Neisseriales</taxon>
        <taxon>Chromobacteriaceae</taxon>
        <taxon>Gulbenkiania</taxon>
    </lineage>
</organism>
<feature type="domain" description="FdhE N-terminal" evidence="3">
    <location>
        <begin position="19"/>
        <end position="177"/>
    </location>
</feature>
<gene>
    <name evidence="2" type="primary">fdhE</name>
    <name evidence="6" type="ORF">EV669_101103</name>
</gene>
<evidence type="ECO:0000259" key="5">
    <source>
        <dbReference type="Pfam" id="PF24860"/>
    </source>
</evidence>
<reference evidence="6 7" key="1">
    <citation type="submission" date="2019-03" db="EMBL/GenBank/DDBJ databases">
        <title>Genomic Encyclopedia of Type Strains, Phase IV (KMG-IV): sequencing the most valuable type-strain genomes for metagenomic binning, comparative biology and taxonomic classification.</title>
        <authorList>
            <person name="Goeker M."/>
        </authorList>
    </citation>
    <scope>NUCLEOTIDE SEQUENCE [LARGE SCALE GENOMIC DNA]</scope>
    <source>
        <strain evidence="6 7">DSM 18507</strain>
    </source>
</reference>
<dbReference type="InterPro" id="IPR006452">
    <property type="entry name" value="Formate_DH_accessory"/>
</dbReference>
<dbReference type="RefSeq" id="WP_132097614.1">
    <property type="nucleotide sequence ID" value="NZ_SMDA01000001.1"/>
</dbReference>
<dbReference type="InterPro" id="IPR056774">
    <property type="entry name" value="FdhE_N"/>
</dbReference>
<dbReference type="SUPFAM" id="SSF144020">
    <property type="entry name" value="FdhE-like"/>
    <property type="match status" value="1"/>
</dbReference>
<evidence type="ECO:0000313" key="6">
    <source>
        <dbReference type="EMBL" id="TCW33586.1"/>
    </source>
</evidence>
<feature type="domain" description="FdhE central" evidence="4">
    <location>
        <begin position="186"/>
        <end position="223"/>
    </location>
</feature>
<keyword evidence="7" id="KW-1185">Reference proteome</keyword>
<comment type="subcellular location">
    <subcellularLocation>
        <location evidence="2">Cytoplasm</location>
    </subcellularLocation>
</comment>
<dbReference type="NCBIfam" id="TIGR01562">
    <property type="entry name" value="FdhE"/>
    <property type="match status" value="1"/>
</dbReference>
<dbReference type="CDD" id="cd16341">
    <property type="entry name" value="FdhE"/>
    <property type="match status" value="1"/>
</dbReference>
<protein>
    <recommendedName>
        <fullName evidence="2">Protein FdhE homolog</fullName>
    </recommendedName>
</protein>
<dbReference type="Pfam" id="PF24860">
    <property type="entry name" value="FdhE_C"/>
    <property type="match status" value="1"/>
</dbReference>